<reference evidence="2 3" key="1">
    <citation type="submission" date="2019-07" db="EMBL/GenBank/DDBJ databases">
        <title>Genomic Encyclopedia of Archaeal and Bacterial Type Strains, Phase II (KMG-II): from individual species to whole genera.</title>
        <authorList>
            <person name="Goeker M."/>
        </authorList>
    </citation>
    <scope>NUCLEOTIDE SEQUENCE [LARGE SCALE GENOMIC DNA]</scope>
    <source>
        <strain evidence="2 3">ATCC BAA-1139</strain>
    </source>
</reference>
<dbReference type="OrthoDB" id="9769774at2"/>
<sequence length="188" mass="20989">MKEDITSALVSEHRLILRMLDVLERVARATADGEYRDVSFYLEAVDFIRQYADRFHHAKEEAVLFEALVKNGMPRANSPIAAMLLEHDQGRALVKAMERAAQGALAGEVDQARVIVDNALQYVALLREHIEKEDGILYPLAERVIPASLRSEIIRGYQVAGTHLPGDFSKRYEALVAASEAITNRFAA</sequence>
<evidence type="ECO:0000259" key="1">
    <source>
        <dbReference type="Pfam" id="PF01814"/>
    </source>
</evidence>
<dbReference type="AlphaFoldDB" id="A0A562WQG2"/>
<feature type="domain" description="Hemerythrin-like" evidence="1">
    <location>
        <begin position="5"/>
        <end position="141"/>
    </location>
</feature>
<dbReference type="Pfam" id="PF01814">
    <property type="entry name" value="Hemerythrin"/>
    <property type="match status" value="1"/>
</dbReference>
<evidence type="ECO:0000313" key="2">
    <source>
        <dbReference type="EMBL" id="TWJ32432.1"/>
    </source>
</evidence>
<organism evidence="2 3">
    <name type="scientific">Geobacter argillaceus</name>
    <dbReference type="NCBI Taxonomy" id="345631"/>
    <lineage>
        <taxon>Bacteria</taxon>
        <taxon>Pseudomonadati</taxon>
        <taxon>Thermodesulfobacteriota</taxon>
        <taxon>Desulfuromonadia</taxon>
        <taxon>Geobacterales</taxon>
        <taxon>Geobacteraceae</taxon>
        <taxon>Geobacter</taxon>
    </lineage>
</organism>
<protein>
    <submittedName>
        <fullName evidence="2">Hemerythrin-like domain-containing protein</fullName>
    </submittedName>
</protein>
<dbReference type="PANTHER" id="PTHR39966">
    <property type="entry name" value="BLL2471 PROTEIN-RELATED"/>
    <property type="match status" value="1"/>
</dbReference>
<dbReference type="GO" id="GO:0005886">
    <property type="term" value="C:plasma membrane"/>
    <property type="evidence" value="ECO:0007669"/>
    <property type="project" value="TreeGrafter"/>
</dbReference>
<gene>
    <name evidence="2" type="ORF">JN12_00872</name>
</gene>
<evidence type="ECO:0000313" key="3">
    <source>
        <dbReference type="Proteomes" id="UP000319449"/>
    </source>
</evidence>
<dbReference type="RefSeq" id="WP_145018759.1">
    <property type="nucleotide sequence ID" value="NZ_VLLN01000004.1"/>
</dbReference>
<name>A0A562WQG2_9BACT</name>
<dbReference type="PANTHER" id="PTHR39966:SF1">
    <property type="entry name" value="HEMERYTHRIN-LIKE DOMAIN-CONTAINING PROTEIN"/>
    <property type="match status" value="1"/>
</dbReference>
<dbReference type="Proteomes" id="UP000319449">
    <property type="component" value="Unassembled WGS sequence"/>
</dbReference>
<comment type="caution">
    <text evidence="2">The sequence shown here is derived from an EMBL/GenBank/DDBJ whole genome shotgun (WGS) entry which is preliminary data.</text>
</comment>
<accession>A0A562WQG2</accession>
<dbReference type="EMBL" id="VLLN01000004">
    <property type="protein sequence ID" value="TWJ32432.1"/>
    <property type="molecule type" value="Genomic_DNA"/>
</dbReference>
<dbReference type="CDD" id="cd12108">
    <property type="entry name" value="Hr-like"/>
    <property type="match status" value="1"/>
</dbReference>
<dbReference type="InterPro" id="IPR012312">
    <property type="entry name" value="Hemerythrin-like"/>
</dbReference>
<dbReference type="Gene3D" id="1.20.120.520">
    <property type="entry name" value="nmb1532 protein domain like"/>
    <property type="match status" value="1"/>
</dbReference>
<proteinExistence type="predicted"/>
<keyword evidence="3" id="KW-1185">Reference proteome</keyword>